<dbReference type="InterPro" id="IPR035919">
    <property type="entry name" value="EAL_sf"/>
</dbReference>
<dbReference type="SMART" id="SM00052">
    <property type="entry name" value="EAL"/>
    <property type="match status" value="1"/>
</dbReference>
<dbReference type="InterPro" id="IPR001633">
    <property type="entry name" value="EAL_dom"/>
</dbReference>
<dbReference type="PROSITE" id="PS50887">
    <property type="entry name" value="GGDEF"/>
    <property type="match status" value="1"/>
</dbReference>
<feature type="region of interest" description="Disordered" evidence="1">
    <location>
        <begin position="325"/>
        <end position="353"/>
    </location>
</feature>
<organism evidence="4 5">
    <name type="scientific">Sedimenticola thiotaurini</name>
    <dbReference type="NCBI Taxonomy" id="1543721"/>
    <lineage>
        <taxon>Bacteria</taxon>
        <taxon>Pseudomonadati</taxon>
        <taxon>Pseudomonadota</taxon>
        <taxon>Gammaproteobacteria</taxon>
        <taxon>Chromatiales</taxon>
        <taxon>Sedimenticolaceae</taxon>
        <taxon>Sedimenticola</taxon>
    </lineage>
</organism>
<evidence type="ECO:0000259" key="3">
    <source>
        <dbReference type="PROSITE" id="PS50887"/>
    </source>
</evidence>
<dbReference type="AlphaFoldDB" id="A0A558DDM6"/>
<dbReference type="SMART" id="SM00267">
    <property type="entry name" value="GGDEF"/>
    <property type="match status" value="1"/>
</dbReference>
<name>A0A558DDM6_9GAMM</name>
<feature type="domain" description="EAL" evidence="2">
    <location>
        <begin position="986"/>
        <end position="1239"/>
    </location>
</feature>
<dbReference type="InterPro" id="IPR050706">
    <property type="entry name" value="Cyclic-di-GMP_PDE-like"/>
</dbReference>
<dbReference type="CDD" id="cd01949">
    <property type="entry name" value="GGDEF"/>
    <property type="match status" value="1"/>
</dbReference>
<gene>
    <name evidence="4" type="ORF">FHK82_03270</name>
</gene>
<dbReference type="EMBL" id="VMRY01000005">
    <property type="protein sequence ID" value="TVT59129.1"/>
    <property type="molecule type" value="Genomic_DNA"/>
</dbReference>
<feature type="domain" description="GGDEF" evidence="3">
    <location>
        <begin position="842"/>
        <end position="975"/>
    </location>
</feature>
<evidence type="ECO:0000313" key="4">
    <source>
        <dbReference type="EMBL" id="TVT59129.1"/>
    </source>
</evidence>
<dbReference type="SUPFAM" id="SSF141868">
    <property type="entry name" value="EAL domain-like"/>
    <property type="match status" value="1"/>
</dbReference>
<dbReference type="InterPro" id="IPR012434">
    <property type="entry name" value="DUF1631"/>
</dbReference>
<evidence type="ECO:0000313" key="5">
    <source>
        <dbReference type="Proteomes" id="UP000317355"/>
    </source>
</evidence>
<dbReference type="PANTHER" id="PTHR33121">
    <property type="entry name" value="CYCLIC DI-GMP PHOSPHODIESTERASE PDEF"/>
    <property type="match status" value="1"/>
</dbReference>
<dbReference type="CDD" id="cd01948">
    <property type="entry name" value="EAL"/>
    <property type="match status" value="1"/>
</dbReference>
<protein>
    <submittedName>
        <fullName evidence="4">DUF1631 family protein</fullName>
    </submittedName>
</protein>
<dbReference type="Proteomes" id="UP000317355">
    <property type="component" value="Unassembled WGS sequence"/>
</dbReference>
<comment type="caution">
    <text evidence="4">The sequence shown here is derived from an EMBL/GenBank/DDBJ whole genome shotgun (WGS) entry which is preliminary data.</text>
</comment>
<proteinExistence type="predicted"/>
<reference evidence="4 5" key="1">
    <citation type="submission" date="2019-07" db="EMBL/GenBank/DDBJ databases">
        <title>The pathways for chlorine oxyanion respiration interact through the shared metabolite chlorate.</title>
        <authorList>
            <person name="Barnum T.P."/>
            <person name="Cheng Y."/>
            <person name="Hill K.A."/>
            <person name="Lucas L.N."/>
            <person name="Carlson H.K."/>
            <person name="Coates J.D."/>
        </authorList>
    </citation>
    <scope>NUCLEOTIDE SEQUENCE [LARGE SCALE GENOMIC DNA]</scope>
    <source>
        <strain evidence="4">BK-3</strain>
    </source>
</reference>
<sequence>MNQNRRRFKRFMISHPARLVVDGTEQADCQIGNYSEGGLYLAIDNAALKQIRNGLGSTDSSAINAEVQLFEYPTKRIKYSVPVRFAFESTEGVGVAFMSADSAVQNYLAECAATERKKKVRANLRSEDKEQPLGELASTLNAYLNERISDYFKQLDEALIEQEERASHQQQPDIRHARRVLEQEEARVKQRFFEQVARSWEQLQSASPDNDTPKFSNQSLELVDEDEFDEWAAVVGVSRRVEGRLASTLHNLSQSIAYLVKSPVSNDSNPLSPYRLLWSFKKSLDPLSICVDARRAAYTVFAEQILTNIDRPYHQIYQSLEQQGHTAGVRRSQVANEQPNREASTESAEVATHRPAAKTLIETLASYLGEKKRPSPDDDPSCQVSSNSAISQVLEDMVQGDQRQLADRIEQSLGGYAGQSGRVQLSSESRQIIDATEHLLQMTQQDPRHNVTTRKILRQVQLPLAKAAIQDPSVLNDPKHSTRELLDNLDQLALFLSANEGSALAQEENRKLESVLGSLEAAGGKADLNEVARDISGLLTECKKTFNANRGLVLTGCDAEQRRSTASQQVRAFLEQELKGSISTLVDQLLRLGWVGLLVQTVRQGKDEEKYLKRYQQVLVLLNQAFQPGIKQASLTPEKWKKVSKVLHSGFDAYPIFKNKGLLLIERIGKSLEKGSTTFAECNQNRVDISKGYFDQLLPVKTVSRPAEIDALNIEPQYIRQLNKLQNEDWITERQPNGRARMLSLAWCDEDKTRYVFVDGSGVKALDYKREELLKRIQSNQISIIEDHGLPMVERAVERALKEGFGRLRDESDQDSVTGLKNRRAFHRDLNHLLNSSSDTGHRHQLICMDVDKFTLINDVCGMEGGDHFLARLAGICSSLISHPGAVSRTGDNEFSILLEQCSLERGYAIAESLRIAIENFRFEWGEHQISVTVSIGITELYSGSGHADEVNHAAHSACAEAKREGRNRCCCYQQEGEVYAQKKRLAQSVPLIEKALEQNRLELHGQLIRPIFQDEGLSTHHEILLRRLDDEDIPSTPYEFILAAEQYERMRAVDRWVVQRFFTWARTTLKDKSIADLGAFSINLSGQSMSDETLIPFLRELIVNSPIPPEMLAFEITETAMVSQLDQARRLMEQIKALGCQFYLDDFGSGYASYSYLKEFPVDVVKIDGIFVKDVDTDLASRAMVKSITEVAHHMNKQVIAEYVESEAILNVLGELEVDYAQGYCIGYPTALNKLFLN</sequence>
<dbReference type="NCBIfam" id="TIGR00254">
    <property type="entry name" value="GGDEF"/>
    <property type="match status" value="1"/>
</dbReference>
<dbReference type="PANTHER" id="PTHR33121:SF23">
    <property type="entry name" value="CYCLIC DI-GMP PHOSPHODIESTERASE PDEB"/>
    <property type="match status" value="1"/>
</dbReference>
<dbReference type="PROSITE" id="PS50883">
    <property type="entry name" value="EAL"/>
    <property type="match status" value="1"/>
</dbReference>
<dbReference type="Pfam" id="PF00990">
    <property type="entry name" value="GGDEF"/>
    <property type="match status" value="1"/>
</dbReference>
<dbReference type="GO" id="GO:0071111">
    <property type="term" value="F:cyclic-guanylate-specific phosphodiesterase activity"/>
    <property type="evidence" value="ECO:0007669"/>
    <property type="project" value="InterPro"/>
</dbReference>
<dbReference type="InterPro" id="IPR029787">
    <property type="entry name" value="Nucleotide_cyclase"/>
</dbReference>
<dbReference type="Pfam" id="PF07793">
    <property type="entry name" value="DUF1631"/>
    <property type="match status" value="1"/>
</dbReference>
<dbReference type="InterPro" id="IPR043128">
    <property type="entry name" value="Rev_trsase/Diguanyl_cyclase"/>
</dbReference>
<dbReference type="SUPFAM" id="SSF55073">
    <property type="entry name" value="Nucleotide cyclase"/>
    <property type="match status" value="1"/>
</dbReference>
<dbReference type="Pfam" id="PF00563">
    <property type="entry name" value="EAL"/>
    <property type="match status" value="1"/>
</dbReference>
<evidence type="ECO:0000259" key="2">
    <source>
        <dbReference type="PROSITE" id="PS50883"/>
    </source>
</evidence>
<dbReference type="InterPro" id="IPR000160">
    <property type="entry name" value="GGDEF_dom"/>
</dbReference>
<evidence type="ECO:0000256" key="1">
    <source>
        <dbReference type="SAM" id="MobiDB-lite"/>
    </source>
</evidence>
<dbReference type="Gene3D" id="3.30.70.270">
    <property type="match status" value="1"/>
</dbReference>
<accession>A0A558DDM6</accession>
<dbReference type="Gene3D" id="3.20.20.450">
    <property type="entry name" value="EAL domain"/>
    <property type="match status" value="1"/>
</dbReference>